<accession>A0ACC2K633</accession>
<name>A0ACC2K633_PERAE</name>
<reference evidence="1 2" key="1">
    <citation type="journal article" date="2022" name="Hortic Res">
        <title>A haplotype resolved chromosomal level avocado genome allows analysis of novel avocado genes.</title>
        <authorList>
            <person name="Nath O."/>
            <person name="Fletcher S.J."/>
            <person name="Hayward A."/>
            <person name="Shaw L.M."/>
            <person name="Masouleh A.K."/>
            <person name="Furtado A."/>
            <person name="Henry R.J."/>
            <person name="Mitter N."/>
        </authorList>
    </citation>
    <scope>NUCLEOTIDE SEQUENCE [LARGE SCALE GENOMIC DNA]</scope>
    <source>
        <strain evidence="2">cv. Hass</strain>
    </source>
</reference>
<dbReference type="Proteomes" id="UP001234297">
    <property type="component" value="Chromosome 12"/>
</dbReference>
<organism evidence="1 2">
    <name type="scientific">Persea americana</name>
    <name type="common">Avocado</name>
    <dbReference type="NCBI Taxonomy" id="3435"/>
    <lineage>
        <taxon>Eukaryota</taxon>
        <taxon>Viridiplantae</taxon>
        <taxon>Streptophyta</taxon>
        <taxon>Embryophyta</taxon>
        <taxon>Tracheophyta</taxon>
        <taxon>Spermatophyta</taxon>
        <taxon>Magnoliopsida</taxon>
        <taxon>Magnoliidae</taxon>
        <taxon>Laurales</taxon>
        <taxon>Lauraceae</taxon>
        <taxon>Persea</taxon>
    </lineage>
</organism>
<comment type="caution">
    <text evidence="1">The sequence shown here is derived from an EMBL/GenBank/DDBJ whole genome shotgun (WGS) entry which is preliminary data.</text>
</comment>
<gene>
    <name evidence="1" type="ORF">MRB53_035834</name>
</gene>
<dbReference type="EMBL" id="CM056820">
    <property type="protein sequence ID" value="KAJ8616462.1"/>
    <property type="molecule type" value="Genomic_DNA"/>
</dbReference>
<keyword evidence="2" id="KW-1185">Reference proteome</keyword>
<protein>
    <submittedName>
        <fullName evidence="1">Uncharacterized protein</fullName>
    </submittedName>
</protein>
<evidence type="ECO:0000313" key="2">
    <source>
        <dbReference type="Proteomes" id="UP001234297"/>
    </source>
</evidence>
<evidence type="ECO:0000313" key="1">
    <source>
        <dbReference type="EMBL" id="KAJ8616462.1"/>
    </source>
</evidence>
<sequence length="343" mass="38435">MSHMDLNSNRIAWVGNIYQKLEAICQEVNGVKIQEKARYIESQVKTGCDSVLKFCAEFMEDLGEIVSETSLMSDVDFEKCVEAEVRSPIEEETLTPAELDEFVSLGKGPNSTTLSNGPYVDVNQAEACSVLINNSDSISEELTECDYPEKEEEIHNNHSDARSASSAYQCASERSNDLEWGEASLSTNVIGTSIEEEEESENVELENSLYLQAANAIGTSIEEEEESENVELENSLYLQAANVVATSIKEEEEFENVKLGNSLYLQAGNNEVCFTSFQERKKRSYKKMLQDVFTSKMRSAKKQDHRKLEIESLTVNVETKDSEEISMSSAPKVDLISSEWELL</sequence>
<proteinExistence type="predicted"/>